<accession>A0A0F9EDW2</accession>
<dbReference type="AlphaFoldDB" id="A0A0F9EDW2"/>
<feature type="non-terminal residue" evidence="1">
    <location>
        <position position="93"/>
    </location>
</feature>
<gene>
    <name evidence="1" type="ORF">LCGC14_2378980</name>
</gene>
<dbReference type="EMBL" id="LAZR01035234">
    <property type="protein sequence ID" value="KKL28051.1"/>
    <property type="molecule type" value="Genomic_DNA"/>
</dbReference>
<organism evidence="1">
    <name type="scientific">marine sediment metagenome</name>
    <dbReference type="NCBI Taxonomy" id="412755"/>
    <lineage>
        <taxon>unclassified sequences</taxon>
        <taxon>metagenomes</taxon>
        <taxon>ecological metagenomes</taxon>
    </lineage>
</organism>
<name>A0A0F9EDW2_9ZZZZ</name>
<sequence length="93" mass="10457">MERSSFSDKNIRSRLNDEENSTLKGLIWSGGLTQGEIASEFQKKYGKHVSQATVSRLRSGTLGVHIPWPDGSIGRLPLSQQRLTDEWSQDAQR</sequence>
<protein>
    <submittedName>
        <fullName evidence="1">Uncharacterized protein</fullName>
    </submittedName>
</protein>
<evidence type="ECO:0000313" key="1">
    <source>
        <dbReference type="EMBL" id="KKL28051.1"/>
    </source>
</evidence>
<reference evidence="1" key="1">
    <citation type="journal article" date="2015" name="Nature">
        <title>Complex archaea that bridge the gap between prokaryotes and eukaryotes.</title>
        <authorList>
            <person name="Spang A."/>
            <person name="Saw J.H."/>
            <person name="Jorgensen S.L."/>
            <person name="Zaremba-Niedzwiedzka K."/>
            <person name="Martijn J."/>
            <person name="Lind A.E."/>
            <person name="van Eijk R."/>
            <person name="Schleper C."/>
            <person name="Guy L."/>
            <person name="Ettema T.J."/>
        </authorList>
    </citation>
    <scope>NUCLEOTIDE SEQUENCE</scope>
</reference>
<proteinExistence type="predicted"/>
<comment type="caution">
    <text evidence="1">The sequence shown here is derived from an EMBL/GenBank/DDBJ whole genome shotgun (WGS) entry which is preliminary data.</text>
</comment>